<dbReference type="Proteomes" id="UP000734271">
    <property type="component" value="Unassembled WGS sequence"/>
</dbReference>
<evidence type="ECO:0000313" key="2">
    <source>
        <dbReference type="Proteomes" id="UP000734271"/>
    </source>
</evidence>
<protein>
    <submittedName>
        <fullName evidence="1">Uncharacterized protein</fullName>
    </submittedName>
</protein>
<dbReference type="RefSeq" id="WP_223420250.1">
    <property type="nucleotide sequence ID" value="NZ_JAIPME010000002.1"/>
</dbReference>
<reference evidence="1 2" key="1">
    <citation type="submission" date="2021-08" db="EMBL/GenBank/DDBJ databases">
        <title>FDA dAtabase for Regulatory Grade micrObial Sequences (FDA-ARGOS): Supporting development and validation of Infectious Disease Dx tests.</title>
        <authorList>
            <person name="Sproer C."/>
            <person name="Gronow S."/>
            <person name="Severitt S."/>
            <person name="Schroder I."/>
            <person name="Tallon L."/>
            <person name="Sadzewicz L."/>
            <person name="Zhao X."/>
            <person name="Boylan J."/>
            <person name="Ott S."/>
            <person name="Bowen H."/>
            <person name="Vavikolanu K."/>
            <person name="Hazen T."/>
            <person name="Aluvathingal J."/>
            <person name="Nadendla S."/>
            <person name="Lowell S."/>
            <person name="Myers T."/>
            <person name="Yan Y."/>
            <person name="Sichtig H."/>
        </authorList>
    </citation>
    <scope>NUCLEOTIDE SEQUENCE [LARGE SCALE GENOMIC DNA]</scope>
    <source>
        <strain evidence="1 2">FDAARGOS_1460</strain>
    </source>
</reference>
<gene>
    <name evidence="1" type="ORF">K8P03_08425</name>
</gene>
<evidence type="ECO:0000313" key="1">
    <source>
        <dbReference type="EMBL" id="MBZ2387305.1"/>
    </source>
</evidence>
<proteinExistence type="predicted"/>
<comment type="caution">
    <text evidence="1">The sequence shown here is derived from an EMBL/GenBank/DDBJ whole genome shotgun (WGS) entry which is preliminary data.</text>
</comment>
<dbReference type="EMBL" id="JAIPME010000002">
    <property type="protein sequence ID" value="MBZ2387305.1"/>
    <property type="molecule type" value="Genomic_DNA"/>
</dbReference>
<keyword evidence="2" id="KW-1185">Reference proteome</keyword>
<accession>A0ABS7T0I9</accession>
<name>A0ABS7T0I9_9FIRM</name>
<sequence length="61" mass="7148">MIIEINKTLTESEREDVYEIVNLLVNLDEEVKKKLLYMMLGIELLGATVEEKTMEVVNEQY</sequence>
<organism evidence="1 2">
    <name type="scientific">Anaerococcus murdochii</name>
    <dbReference type="NCBI Taxonomy" id="411577"/>
    <lineage>
        <taxon>Bacteria</taxon>
        <taxon>Bacillati</taxon>
        <taxon>Bacillota</taxon>
        <taxon>Tissierellia</taxon>
        <taxon>Tissierellales</taxon>
        <taxon>Peptoniphilaceae</taxon>
        <taxon>Anaerococcus</taxon>
    </lineage>
</organism>